<dbReference type="Pfam" id="PF07833">
    <property type="entry name" value="Cu_amine_oxidN1"/>
    <property type="match status" value="1"/>
</dbReference>
<dbReference type="InterPro" id="IPR021731">
    <property type="entry name" value="AMIN_dom"/>
</dbReference>
<dbReference type="SUPFAM" id="SSF55383">
    <property type="entry name" value="Copper amine oxidase, domain N"/>
    <property type="match status" value="1"/>
</dbReference>
<dbReference type="Proteomes" id="UP000036923">
    <property type="component" value="Unassembled WGS sequence"/>
</dbReference>
<dbReference type="InterPro" id="IPR036582">
    <property type="entry name" value="Mao_N_sf"/>
</dbReference>
<proteinExistence type="predicted"/>
<dbReference type="InterPro" id="IPR012854">
    <property type="entry name" value="Cu_amine_oxidase-like_N"/>
</dbReference>
<dbReference type="eggNOG" id="COG0860">
    <property type="taxonomic scope" value="Bacteria"/>
</dbReference>
<dbReference type="Pfam" id="PF11741">
    <property type="entry name" value="AMIN"/>
    <property type="match status" value="2"/>
</dbReference>
<dbReference type="STRING" id="398512.Bccel_3529"/>
<feature type="domain" description="MurNAc-LAA" evidence="4">
    <location>
        <begin position="613"/>
        <end position="728"/>
    </location>
</feature>
<dbReference type="AlphaFoldDB" id="A0A0L6JRF3"/>
<dbReference type="Pfam" id="PF01520">
    <property type="entry name" value="Amidase_3"/>
    <property type="match status" value="1"/>
</dbReference>
<evidence type="ECO:0000313" key="6">
    <source>
        <dbReference type="Proteomes" id="UP000036923"/>
    </source>
</evidence>
<reference evidence="6" key="1">
    <citation type="submission" date="2015-07" db="EMBL/GenBank/DDBJ databases">
        <title>Near-Complete Genome Sequence of the Cellulolytic Bacterium Bacteroides (Pseudobacteroides) cellulosolvens ATCC 35603.</title>
        <authorList>
            <person name="Dassa B."/>
            <person name="Utturkar S.M."/>
            <person name="Klingeman D.M."/>
            <person name="Hurt R.A."/>
            <person name="Keller M."/>
            <person name="Xu J."/>
            <person name="Reddy Y.H.K."/>
            <person name="Borovok I."/>
            <person name="Grinberg I.R."/>
            <person name="Lamed R."/>
            <person name="Zhivin O."/>
            <person name="Bayer E.A."/>
            <person name="Brown S.D."/>
        </authorList>
    </citation>
    <scope>NUCLEOTIDE SEQUENCE [LARGE SCALE GENOMIC DNA]</scope>
    <source>
        <strain evidence="6">DSM 2933</strain>
    </source>
</reference>
<dbReference type="Gene3D" id="2.60.40.3500">
    <property type="match status" value="2"/>
</dbReference>
<keyword evidence="6" id="KW-1185">Reference proteome</keyword>
<dbReference type="RefSeq" id="WP_050753578.1">
    <property type="nucleotide sequence ID" value="NZ_JQKC01000007.1"/>
</dbReference>
<dbReference type="GO" id="GO:0008745">
    <property type="term" value="F:N-acetylmuramoyl-L-alanine amidase activity"/>
    <property type="evidence" value="ECO:0007669"/>
    <property type="project" value="InterPro"/>
</dbReference>
<dbReference type="SMART" id="SM00646">
    <property type="entry name" value="Ami_3"/>
    <property type="match status" value="1"/>
</dbReference>
<keyword evidence="3" id="KW-0732">Signal</keyword>
<comment type="caution">
    <text evidence="5">The sequence shown here is derived from an EMBL/GenBank/DDBJ whole genome shotgun (WGS) entry which is preliminary data.</text>
</comment>
<feature type="chain" id="PRO_5039562241" evidence="3">
    <location>
        <begin position="25"/>
        <end position="734"/>
    </location>
</feature>
<organism evidence="5 6">
    <name type="scientific">Pseudobacteroides cellulosolvens ATCC 35603 = DSM 2933</name>
    <dbReference type="NCBI Taxonomy" id="398512"/>
    <lineage>
        <taxon>Bacteria</taxon>
        <taxon>Bacillati</taxon>
        <taxon>Bacillota</taxon>
        <taxon>Clostridia</taxon>
        <taxon>Eubacteriales</taxon>
        <taxon>Oscillospiraceae</taxon>
        <taxon>Pseudobacteroides</taxon>
    </lineage>
</organism>
<dbReference type="PANTHER" id="PTHR30404:SF0">
    <property type="entry name" value="N-ACETYLMURAMOYL-L-ALANINE AMIDASE AMIC"/>
    <property type="match status" value="1"/>
</dbReference>
<dbReference type="Gene3D" id="3.30.457.10">
    <property type="entry name" value="Copper amine oxidase-like, N-terminal domain"/>
    <property type="match status" value="1"/>
</dbReference>
<evidence type="ECO:0000256" key="1">
    <source>
        <dbReference type="ARBA" id="ARBA00022801"/>
    </source>
</evidence>
<feature type="region of interest" description="Disordered" evidence="2">
    <location>
        <begin position="266"/>
        <end position="336"/>
    </location>
</feature>
<dbReference type="PANTHER" id="PTHR30404">
    <property type="entry name" value="N-ACETYLMURAMOYL-L-ALANINE AMIDASE"/>
    <property type="match status" value="1"/>
</dbReference>
<dbReference type="Gene3D" id="3.40.630.40">
    <property type="entry name" value="Zn-dependent exopeptidases"/>
    <property type="match status" value="1"/>
</dbReference>
<dbReference type="PATRIC" id="fig|398512.5.peg.3696"/>
<dbReference type="GO" id="GO:0009253">
    <property type="term" value="P:peptidoglycan catabolic process"/>
    <property type="evidence" value="ECO:0007669"/>
    <property type="project" value="InterPro"/>
</dbReference>
<evidence type="ECO:0000256" key="3">
    <source>
        <dbReference type="SAM" id="SignalP"/>
    </source>
</evidence>
<evidence type="ECO:0000259" key="4">
    <source>
        <dbReference type="SMART" id="SM00646"/>
    </source>
</evidence>
<dbReference type="InterPro" id="IPR050695">
    <property type="entry name" value="N-acetylmuramoyl_amidase_3"/>
</dbReference>
<keyword evidence="1 5" id="KW-0378">Hydrolase</keyword>
<accession>A0A0L6JRF3</accession>
<name>A0A0L6JRF3_9FIRM</name>
<feature type="compositionally biased region" description="Low complexity" evidence="2">
    <location>
        <begin position="282"/>
        <end position="314"/>
    </location>
</feature>
<dbReference type="SUPFAM" id="SSF53187">
    <property type="entry name" value="Zn-dependent exopeptidases"/>
    <property type="match status" value="1"/>
</dbReference>
<feature type="compositionally biased region" description="Polar residues" evidence="2">
    <location>
        <begin position="315"/>
        <end position="325"/>
    </location>
</feature>
<dbReference type="InterPro" id="IPR002508">
    <property type="entry name" value="MurNAc-LAA_cat"/>
</dbReference>
<dbReference type="CDD" id="cd02696">
    <property type="entry name" value="MurNAc-LAA"/>
    <property type="match status" value="1"/>
</dbReference>
<feature type="signal peptide" evidence="3">
    <location>
        <begin position="1"/>
        <end position="24"/>
    </location>
</feature>
<gene>
    <name evidence="5" type="ORF">Bccel_3529</name>
</gene>
<dbReference type="GO" id="GO:0030288">
    <property type="term" value="C:outer membrane-bounded periplasmic space"/>
    <property type="evidence" value="ECO:0007669"/>
    <property type="project" value="TreeGrafter"/>
</dbReference>
<dbReference type="EMBL" id="LGTC01000001">
    <property type="protein sequence ID" value="KNY28255.1"/>
    <property type="molecule type" value="Genomic_DNA"/>
</dbReference>
<sequence length="734" mass="81179" precursor="true">MRKIGSVLLSSAISLAMVSTSFSADPGLTSEKTVHNTQENINIKVNGVSVKSDVSPVIKDNRTLVPARAVFEQLGAKITWDEKNRQVGVTLGEDKILLTINNKKASVNNKNVEMDVPAQILNNRTLVPLRFVGEQLNMNVSWNAAQKLVTVDNKKNGNEMAKLDNIVYTPEGKNDKVTLHITNYSDYNIFKIDDPNKNRIVVDLPNTSMTIKNKINIKSAQIKAIRYSQFEEKVARVVLDVNDKAQYKVEKLPDKLVLNILGTGISGRGDVDRDETPTVGATPKFTPTPLQTPTLTPTNTPVPTTTYTPTPSVTEKPSGSAESTETPPPDSEDIGGLDVKFSIENSKEKVIIDAESYQGYNITRFTEPDRIAVDIPNAKTSKDQQTVNVNGKYIKKIRYAMFDDKTARVVLDVTGQVQFKSDIEDGKLVVRVDPPVFRNIKYSNMGDRVGLTISGATLTEGGENLKKLYSGSYGENNTVYTITFPSGQANLDTGIMYIDDKYLKTIEIKKDSSQNTTSIVFSANEKFVYQVFSRSNLNDTAITILKPAVPGEKLVVIDPGHGGSEPGAESFGTVEKTFNLDISIRLDKLLKQAGIRSYIIREEDAYIGLYERAYIANDLNATLFLSIHNNAFHSREKGTETLYYPNRSNSKGFTSKRFAQLIQDNLVGSLHTKNRGLVERPNLVVLKATKMPAALAEVAFMTNKDDFALLQSESFRQKTAEALYKSIVQSLSEI</sequence>
<dbReference type="OrthoDB" id="9806267at2"/>
<evidence type="ECO:0000256" key="2">
    <source>
        <dbReference type="SAM" id="MobiDB-lite"/>
    </source>
</evidence>
<evidence type="ECO:0000313" key="5">
    <source>
        <dbReference type="EMBL" id="KNY28255.1"/>
    </source>
</evidence>
<protein>
    <submittedName>
        <fullName evidence="5">Cell wall hydrolase/autolysin</fullName>
    </submittedName>
</protein>